<name>A0A975GTU8_9BACT</name>
<gene>
    <name evidence="1" type="ORF">dnm_085830</name>
</gene>
<evidence type="ECO:0000313" key="2">
    <source>
        <dbReference type="Proteomes" id="UP000663722"/>
    </source>
</evidence>
<accession>A0A975GTU8</accession>
<dbReference type="EMBL" id="CP061800">
    <property type="protein sequence ID" value="QTA92503.1"/>
    <property type="molecule type" value="Genomic_DNA"/>
</dbReference>
<dbReference type="AlphaFoldDB" id="A0A975GTU8"/>
<evidence type="ECO:0000313" key="1">
    <source>
        <dbReference type="EMBL" id="QTA92503.1"/>
    </source>
</evidence>
<dbReference type="Proteomes" id="UP000663722">
    <property type="component" value="Chromosome"/>
</dbReference>
<protein>
    <submittedName>
        <fullName evidence="1">Uncharacterized protein</fullName>
    </submittedName>
</protein>
<sequence>MSAQIENTEKNCSGVRKTFSATTPENKFQTPNLMLFHITVITRQSQRNMKVSTCQNFLYIFFLRTAEKPGFFLCRRRIIPEKKPGFFPDKYKKLFAQVLITR</sequence>
<proteinExistence type="predicted"/>
<reference evidence="1" key="1">
    <citation type="journal article" date="2021" name="Microb. Physiol.">
        <title>Proteogenomic Insights into the Physiology of Marine, Sulfate-Reducing, Filamentous Desulfonema limicola and Desulfonema magnum.</title>
        <authorList>
            <person name="Schnaars V."/>
            <person name="Wohlbrand L."/>
            <person name="Scheve S."/>
            <person name="Hinrichs C."/>
            <person name="Reinhardt R."/>
            <person name="Rabus R."/>
        </authorList>
    </citation>
    <scope>NUCLEOTIDE SEQUENCE</scope>
    <source>
        <strain evidence="1">4be13</strain>
    </source>
</reference>
<dbReference type="KEGG" id="dmm:dnm_085830"/>
<organism evidence="1 2">
    <name type="scientific">Desulfonema magnum</name>
    <dbReference type="NCBI Taxonomy" id="45655"/>
    <lineage>
        <taxon>Bacteria</taxon>
        <taxon>Pseudomonadati</taxon>
        <taxon>Thermodesulfobacteriota</taxon>
        <taxon>Desulfobacteria</taxon>
        <taxon>Desulfobacterales</taxon>
        <taxon>Desulfococcaceae</taxon>
        <taxon>Desulfonema</taxon>
    </lineage>
</organism>
<keyword evidence="2" id="KW-1185">Reference proteome</keyword>